<reference evidence="8" key="1">
    <citation type="submission" date="2018-10" db="EMBL/GenBank/DDBJ databases">
        <authorList>
            <person name="Aoki K."/>
        </authorList>
    </citation>
    <scope>NUCLEOTIDE SEQUENCE</scope>
</reference>
<dbReference type="Gene3D" id="1.10.260.40">
    <property type="entry name" value="lambda repressor-like DNA-binding domains"/>
    <property type="match status" value="1"/>
</dbReference>
<evidence type="ECO:0000256" key="2">
    <source>
        <dbReference type="ARBA" id="ARBA00022801"/>
    </source>
</evidence>
<dbReference type="Pfam" id="PF00717">
    <property type="entry name" value="Peptidase_S24"/>
    <property type="match status" value="1"/>
</dbReference>
<evidence type="ECO:0000256" key="1">
    <source>
        <dbReference type="ARBA" id="ARBA00022670"/>
    </source>
</evidence>
<dbReference type="GO" id="GO:0006508">
    <property type="term" value="P:proteolysis"/>
    <property type="evidence" value="ECO:0007669"/>
    <property type="project" value="UniProtKB-KW"/>
</dbReference>
<dbReference type="EMBL" id="UOYO01000015">
    <property type="protein sequence ID" value="VAY86651.1"/>
    <property type="molecule type" value="Genomic_DNA"/>
</dbReference>
<protein>
    <submittedName>
        <fullName evidence="8">Putative phage repressor</fullName>
    </submittedName>
</protein>
<dbReference type="InterPro" id="IPR010744">
    <property type="entry name" value="Phage_CI_N"/>
</dbReference>
<evidence type="ECO:0000259" key="6">
    <source>
        <dbReference type="Pfam" id="PF00717"/>
    </source>
</evidence>
<dbReference type="InterPro" id="IPR019756">
    <property type="entry name" value="Pept_S26A_signal_pept_1_Ser-AS"/>
</dbReference>
<dbReference type="AlphaFoldDB" id="A0A3B1E924"/>
<dbReference type="GO" id="GO:0003677">
    <property type="term" value="F:DNA binding"/>
    <property type="evidence" value="ECO:0007669"/>
    <property type="project" value="UniProtKB-KW"/>
</dbReference>
<evidence type="ECO:0000256" key="4">
    <source>
        <dbReference type="ARBA" id="ARBA00023125"/>
    </source>
</evidence>
<dbReference type="SUPFAM" id="SSF51306">
    <property type="entry name" value="LexA/Signal peptidase"/>
    <property type="match status" value="1"/>
</dbReference>
<dbReference type="InterPro" id="IPR015927">
    <property type="entry name" value="Peptidase_S24_S26A/B/C"/>
</dbReference>
<dbReference type="CDD" id="cd06529">
    <property type="entry name" value="S24_LexA-like"/>
    <property type="match status" value="1"/>
</dbReference>
<feature type="domain" description="Bacteriophage CI repressor N-terminal" evidence="7">
    <location>
        <begin position="27"/>
        <end position="74"/>
    </location>
</feature>
<dbReference type="InterPro" id="IPR036286">
    <property type="entry name" value="LexA/Signal_pep-like_sf"/>
</dbReference>
<accession>A0A3B1E924</accession>
<dbReference type="GO" id="GO:0016020">
    <property type="term" value="C:membrane"/>
    <property type="evidence" value="ECO:0007669"/>
    <property type="project" value="InterPro"/>
</dbReference>
<name>A0A3B1E924_9ZZZZ</name>
<keyword evidence="5" id="KW-0804">Transcription</keyword>
<keyword evidence="4" id="KW-0238">DNA-binding</keyword>
<dbReference type="Pfam" id="PF07022">
    <property type="entry name" value="Phage_CI_repr"/>
    <property type="match status" value="1"/>
</dbReference>
<keyword evidence="1" id="KW-0645">Protease</keyword>
<dbReference type="PANTHER" id="PTHR40661:SF3">
    <property type="entry name" value="FELS-1 PROPHAGE TRANSCRIPTIONAL REGULATOR"/>
    <property type="match status" value="1"/>
</dbReference>
<dbReference type="GO" id="GO:0045892">
    <property type="term" value="P:negative regulation of DNA-templated transcription"/>
    <property type="evidence" value="ECO:0007669"/>
    <property type="project" value="InterPro"/>
</dbReference>
<dbReference type="PROSITE" id="PS00501">
    <property type="entry name" value="SPASE_I_1"/>
    <property type="match status" value="1"/>
</dbReference>
<organism evidence="8">
    <name type="scientific">hydrothermal vent metagenome</name>
    <dbReference type="NCBI Taxonomy" id="652676"/>
    <lineage>
        <taxon>unclassified sequences</taxon>
        <taxon>metagenomes</taxon>
        <taxon>ecological metagenomes</taxon>
    </lineage>
</organism>
<sequence>MVKISDMIEKLKDILSKEQKDGKIFDKDVALALGISQANFATMKTRNKIPFGHVLDFCALKKISINWLLYGQDPSSLVDSTDKYWIRYYPELSMSAGGGANLEDDTFEQLDIPDYFVKMLGGYSKLKTIEAINVTGESMEPTLNDNDIIFVDISKNTYSKDGIYAIYTEDGLLVKRLQKRTDSQFDVISDNKVFQNQVIYKNDLTIYGKVISSFGSVF</sequence>
<gene>
    <name evidence="8" type="ORF">MNB_ARC-1_29</name>
</gene>
<feature type="domain" description="Peptidase S24/S26A/S26B/S26C" evidence="6">
    <location>
        <begin position="94"/>
        <end position="211"/>
    </location>
</feature>
<keyword evidence="3" id="KW-0805">Transcription regulation</keyword>
<dbReference type="InterPro" id="IPR039418">
    <property type="entry name" value="LexA-like"/>
</dbReference>
<evidence type="ECO:0000256" key="3">
    <source>
        <dbReference type="ARBA" id="ARBA00023015"/>
    </source>
</evidence>
<dbReference type="Gene3D" id="2.10.109.10">
    <property type="entry name" value="Umud Fragment, subunit A"/>
    <property type="match status" value="1"/>
</dbReference>
<evidence type="ECO:0000259" key="7">
    <source>
        <dbReference type="Pfam" id="PF07022"/>
    </source>
</evidence>
<proteinExistence type="predicted"/>
<dbReference type="GO" id="GO:0004252">
    <property type="term" value="F:serine-type endopeptidase activity"/>
    <property type="evidence" value="ECO:0007669"/>
    <property type="project" value="InterPro"/>
</dbReference>
<dbReference type="InterPro" id="IPR010982">
    <property type="entry name" value="Lambda_DNA-bd_dom_sf"/>
</dbReference>
<dbReference type="PANTHER" id="PTHR40661">
    <property type="match status" value="1"/>
</dbReference>
<evidence type="ECO:0000313" key="8">
    <source>
        <dbReference type="EMBL" id="VAY86651.1"/>
    </source>
</evidence>
<keyword evidence="2" id="KW-0378">Hydrolase</keyword>
<evidence type="ECO:0000256" key="5">
    <source>
        <dbReference type="ARBA" id="ARBA00023163"/>
    </source>
</evidence>